<protein>
    <submittedName>
        <fullName evidence="2">MarR family winged helix-turn-helix transcriptional regulator</fullName>
    </submittedName>
</protein>
<sequence length="157" mass="17558">MPKITPENTVLIQKTLSQNRRFRKITQKIAGQVALEHGITYTQFLALQTLNHQPNIDLNQLAQALHLSKSSTSGIVERLLHNALLAKTKQAADQRKVALCLTEKGQAITQAVHTNFYDCLAPITTLSTSELQQFINLQEKIIQNFEEAAHERQTSGS</sequence>
<dbReference type="InterPro" id="IPR039422">
    <property type="entry name" value="MarR/SlyA-like"/>
</dbReference>
<dbReference type="InterPro" id="IPR036388">
    <property type="entry name" value="WH-like_DNA-bd_sf"/>
</dbReference>
<dbReference type="PANTHER" id="PTHR33164:SF102">
    <property type="entry name" value="TRANSCRIPTIONAL REGULATORY PROTEIN"/>
    <property type="match status" value="1"/>
</dbReference>
<dbReference type="PROSITE" id="PS50995">
    <property type="entry name" value="HTH_MARR_2"/>
    <property type="match status" value="1"/>
</dbReference>
<reference evidence="3" key="1">
    <citation type="journal article" date="2019" name="Int. J. Syst. Evol. Microbiol.">
        <title>The Global Catalogue of Microorganisms (GCM) 10K type strain sequencing project: providing services to taxonomists for standard genome sequencing and annotation.</title>
        <authorList>
            <consortium name="The Broad Institute Genomics Platform"/>
            <consortium name="The Broad Institute Genome Sequencing Center for Infectious Disease"/>
            <person name="Wu L."/>
            <person name="Ma J."/>
        </authorList>
    </citation>
    <scope>NUCLEOTIDE SEQUENCE [LARGE SCALE GENOMIC DNA]</scope>
    <source>
        <strain evidence="3">CCM 8896</strain>
    </source>
</reference>
<dbReference type="EMBL" id="JBHTOP010000022">
    <property type="protein sequence ID" value="MFD1671926.1"/>
    <property type="molecule type" value="Genomic_DNA"/>
</dbReference>
<keyword evidence="3" id="KW-1185">Reference proteome</keyword>
<comment type="caution">
    <text evidence="2">The sequence shown here is derived from an EMBL/GenBank/DDBJ whole genome shotgun (WGS) entry which is preliminary data.</text>
</comment>
<gene>
    <name evidence="2" type="ORF">ACFQ5M_07460</name>
</gene>
<name>A0ABW4J6F0_9LACO</name>
<dbReference type="RefSeq" id="WP_164507087.1">
    <property type="nucleotide sequence ID" value="NZ_JBHTOP010000022.1"/>
</dbReference>
<dbReference type="Gene3D" id="1.10.10.10">
    <property type="entry name" value="Winged helix-like DNA-binding domain superfamily/Winged helix DNA-binding domain"/>
    <property type="match status" value="1"/>
</dbReference>
<dbReference type="SMART" id="SM00347">
    <property type="entry name" value="HTH_MARR"/>
    <property type="match status" value="1"/>
</dbReference>
<dbReference type="PRINTS" id="PR00598">
    <property type="entry name" value="HTHMARR"/>
</dbReference>
<evidence type="ECO:0000313" key="3">
    <source>
        <dbReference type="Proteomes" id="UP001597267"/>
    </source>
</evidence>
<feature type="domain" description="HTH marR-type" evidence="1">
    <location>
        <begin position="8"/>
        <end position="143"/>
    </location>
</feature>
<dbReference type="InterPro" id="IPR000835">
    <property type="entry name" value="HTH_MarR-typ"/>
</dbReference>
<dbReference type="Pfam" id="PF01047">
    <property type="entry name" value="MarR"/>
    <property type="match status" value="1"/>
</dbReference>
<dbReference type="InterPro" id="IPR036390">
    <property type="entry name" value="WH_DNA-bd_sf"/>
</dbReference>
<dbReference type="PANTHER" id="PTHR33164">
    <property type="entry name" value="TRANSCRIPTIONAL REGULATOR, MARR FAMILY"/>
    <property type="match status" value="1"/>
</dbReference>
<dbReference type="Proteomes" id="UP001597267">
    <property type="component" value="Unassembled WGS sequence"/>
</dbReference>
<accession>A0ABW4J6F0</accession>
<evidence type="ECO:0000313" key="2">
    <source>
        <dbReference type="EMBL" id="MFD1671926.1"/>
    </source>
</evidence>
<organism evidence="2 3">
    <name type="scientific">Agrilactobacillus yilanensis</name>
    <dbReference type="NCBI Taxonomy" id="2485997"/>
    <lineage>
        <taxon>Bacteria</taxon>
        <taxon>Bacillati</taxon>
        <taxon>Bacillota</taxon>
        <taxon>Bacilli</taxon>
        <taxon>Lactobacillales</taxon>
        <taxon>Lactobacillaceae</taxon>
        <taxon>Agrilactobacillus</taxon>
    </lineage>
</organism>
<evidence type="ECO:0000259" key="1">
    <source>
        <dbReference type="PROSITE" id="PS50995"/>
    </source>
</evidence>
<proteinExistence type="predicted"/>
<dbReference type="SUPFAM" id="SSF46785">
    <property type="entry name" value="Winged helix' DNA-binding domain"/>
    <property type="match status" value="1"/>
</dbReference>